<dbReference type="GO" id="GO:0006355">
    <property type="term" value="P:regulation of DNA-templated transcription"/>
    <property type="evidence" value="ECO:0007669"/>
    <property type="project" value="InterPro"/>
</dbReference>
<dbReference type="InterPro" id="IPR011990">
    <property type="entry name" value="TPR-like_helical_dom_sf"/>
</dbReference>
<feature type="transmembrane region" description="Helical" evidence="6">
    <location>
        <begin position="340"/>
        <end position="362"/>
    </location>
</feature>
<dbReference type="InterPro" id="IPR016032">
    <property type="entry name" value="Sig_transdc_resp-reg_C-effctor"/>
</dbReference>
<keyword evidence="6" id="KW-0812">Transmembrane</keyword>
<feature type="transmembrane region" description="Helical" evidence="6">
    <location>
        <begin position="307"/>
        <end position="328"/>
    </location>
</feature>
<feature type="transmembrane region" description="Helical" evidence="6">
    <location>
        <begin position="274"/>
        <end position="300"/>
    </location>
</feature>
<dbReference type="InterPro" id="IPR001867">
    <property type="entry name" value="OmpR/PhoB-type_DNA-bd"/>
</dbReference>
<evidence type="ECO:0000256" key="1">
    <source>
        <dbReference type="ARBA" id="ARBA00005820"/>
    </source>
</evidence>
<feature type="domain" description="OmpR/PhoB-type" evidence="7">
    <location>
        <begin position="1"/>
        <end position="90"/>
    </location>
</feature>
<dbReference type="Pfam" id="PF03704">
    <property type="entry name" value="BTAD"/>
    <property type="match status" value="1"/>
</dbReference>
<evidence type="ECO:0000256" key="5">
    <source>
        <dbReference type="PROSITE-ProRule" id="PRU01091"/>
    </source>
</evidence>
<comment type="similarity">
    <text evidence="1">Belongs to the AfsR/DnrI/RedD regulatory family.</text>
</comment>
<dbReference type="PANTHER" id="PTHR35807">
    <property type="entry name" value="TRANSCRIPTIONAL REGULATOR REDD-RELATED"/>
    <property type="match status" value="1"/>
</dbReference>
<keyword evidence="3 5" id="KW-0238">DNA-binding</keyword>
<evidence type="ECO:0000256" key="6">
    <source>
        <dbReference type="SAM" id="Phobius"/>
    </source>
</evidence>
<name>A0A8J3YTL6_9ACTN</name>
<dbReference type="InterPro" id="IPR005158">
    <property type="entry name" value="BTAD"/>
</dbReference>
<dbReference type="GO" id="GO:0003677">
    <property type="term" value="F:DNA binding"/>
    <property type="evidence" value="ECO:0007669"/>
    <property type="project" value="UniProtKB-UniRule"/>
</dbReference>
<dbReference type="PROSITE" id="PS51755">
    <property type="entry name" value="OMPR_PHOB"/>
    <property type="match status" value="1"/>
</dbReference>
<organism evidence="8 9">
    <name type="scientific">Virgisporangium aliadipatigenens</name>
    <dbReference type="NCBI Taxonomy" id="741659"/>
    <lineage>
        <taxon>Bacteria</taxon>
        <taxon>Bacillati</taxon>
        <taxon>Actinomycetota</taxon>
        <taxon>Actinomycetes</taxon>
        <taxon>Micromonosporales</taxon>
        <taxon>Micromonosporaceae</taxon>
        <taxon>Virgisporangium</taxon>
    </lineage>
</organism>
<dbReference type="InterPro" id="IPR036388">
    <property type="entry name" value="WH-like_DNA-bd_sf"/>
</dbReference>
<evidence type="ECO:0000313" key="8">
    <source>
        <dbReference type="EMBL" id="GIJ50208.1"/>
    </source>
</evidence>
<sequence length="375" mass="40819">MLRFGLLDEVRVWRDGEPLDIGPPKQRAVLAVLLLEPRRPVSVARIVDAVWADAPPANGANAVQKQIVALRRVLGPAMVTLSDGGYRLDAPADSLDTEALTALIRAGVDARSSGNPEEAERLLSKALADSRSEPLAGLVGPVFESARRRLAEQRAYAAELWAATALDLRHHEDLTGRLPELIVQYPARERLRAIHMLALHRSGRQAEALTAYQDARRHLVDEYGVEPGEELQRVQWEILRAEPVVPVPAHNPPPMYDLRQPPYPPAAKRSGKQIVLGIVSVAVCLFSIGLLTWGVVAVLAAIRGSRALAGMAAVYAVLLVVWLVAVPVEDDEAFYALRSSVGFIAMLATIFGGAVHVGLITLSPRHQAADFRRRV</sequence>
<feature type="DNA-binding region" description="OmpR/PhoB-type" evidence="5">
    <location>
        <begin position="1"/>
        <end position="90"/>
    </location>
</feature>
<dbReference type="SMART" id="SM00862">
    <property type="entry name" value="Trans_reg_C"/>
    <property type="match status" value="1"/>
</dbReference>
<keyword evidence="6" id="KW-0472">Membrane</keyword>
<gene>
    <name evidence="8" type="ORF">Val02_70940</name>
</gene>
<dbReference type="AlphaFoldDB" id="A0A8J3YTL6"/>
<protein>
    <recommendedName>
        <fullName evidence="7">OmpR/PhoB-type domain-containing protein</fullName>
    </recommendedName>
</protein>
<proteinExistence type="inferred from homology"/>
<dbReference type="CDD" id="cd15831">
    <property type="entry name" value="BTAD"/>
    <property type="match status" value="1"/>
</dbReference>
<keyword evidence="2" id="KW-0805">Transcription regulation</keyword>
<keyword evidence="9" id="KW-1185">Reference proteome</keyword>
<keyword evidence="4" id="KW-0804">Transcription</keyword>
<evidence type="ECO:0000256" key="2">
    <source>
        <dbReference type="ARBA" id="ARBA00023015"/>
    </source>
</evidence>
<dbReference type="GO" id="GO:0000160">
    <property type="term" value="P:phosphorelay signal transduction system"/>
    <property type="evidence" value="ECO:0007669"/>
    <property type="project" value="InterPro"/>
</dbReference>
<dbReference type="Gene3D" id="1.10.10.10">
    <property type="entry name" value="Winged helix-like DNA-binding domain superfamily/Winged helix DNA-binding domain"/>
    <property type="match status" value="1"/>
</dbReference>
<dbReference type="InterPro" id="IPR051677">
    <property type="entry name" value="AfsR-DnrI-RedD_regulator"/>
</dbReference>
<dbReference type="SUPFAM" id="SSF48452">
    <property type="entry name" value="TPR-like"/>
    <property type="match status" value="1"/>
</dbReference>
<dbReference type="SUPFAM" id="SSF46894">
    <property type="entry name" value="C-terminal effector domain of the bipartite response regulators"/>
    <property type="match status" value="1"/>
</dbReference>
<evidence type="ECO:0000259" key="7">
    <source>
        <dbReference type="PROSITE" id="PS51755"/>
    </source>
</evidence>
<dbReference type="SMART" id="SM01043">
    <property type="entry name" value="BTAD"/>
    <property type="match status" value="1"/>
</dbReference>
<dbReference type="Pfam" id="PF00486">
    <property type="entry name" value="Trans_reg_C"/>
    <property type="match status" value="1"/>
</dbReference>
<dbReference type="PANTHER" id="PTHR35807:SF1">
    <property type="entry name" value="TRANSCRIPTIONAL REGULATOR REDD"/>
    <property type="match status" value="1"/>
</dbReference>
<evidence type="ECO:0000256" key="4">
    <source>
        <dbReference type="ARBA" id="ARBA00023163"/>
    </source>
</evidence>
<keyword evidence="6" id="KW-1133">Transmembrane helix</keyword>
<reference evidence="8" key="1">
    <citation type="submission" date="2021-01" db="EMBL/GenBank/DDBJ databases">
        <title>Whole genome shotgun sequence of Virgisporangium aliadipatigenens NBRC 105644.</title>
        <authorList>
            <person name="Komaki H."/>
            <person name="Tamura T."/>
        </authorList>
    </citation>
    <scope>NUCLEOTIDE SEQUENCE</scope>
    <source>
        <strain evidence="8">NBRC 105644</strain>
    </source>
</reference>
<accession>A0A8J3YTL6</accession>
<evidence type="ECO:0000256" key="3">
    <source>
        <dbReference type="ARBA" id="ARBA00023125"/>
    </source>
</evidence>
<dbReference type="EMBL" id="BOPF01000034">
    <property type="protein sequence ID" value="GIJ50208.1"/>
    <property type="molecule type" value="Genomic_DNA"/>
</dbReference>
<dbReference type="Proteomes" id="UP000619260">
    <property type="component" value="Unassembled WGS sequence"/>
</dbReference>
<evidence type="ECO:0000313" key="9">
    <source>
        <dbReference type="Proteomes" id="UP000619260"/>
    </source>
</evidence>
<comment type="caution">
    <text evidence="8">The sequence shown here is derived from an EMBL/GenBank/DDBJ whole genome shotgun (WGS) entry which is preliminary data.</text>
</comment>
<dbReference type="Gene3D" id="1.25.40.10">
    <property type="entry name" value="Tetratricopeptide repeat domain"/>
    <property type="match status" value="1"/>
</dbReference>